<feature type="non-terminal residue" evidence="2">
    <location>
        <position position="1"/>
    </location>
</feature>
<name>A0ABV0ZPR1_9TELE</name>
<dbReference type="Proteomes" id="UP001469553">
    <property type="component" value="Unassembled WGS sequence"/>
</dbReference>
<keyword evidence="3" id="KW-1185">Reference proteome</keyword>
<reference evidence="2 3" key="1">
    <citation type="submission" date="2021-06" db="EMBL/GenBank/DDBJ databases">
        <authorList>
            <person name="Palmer J.M."/>
        </authorList>
    </citation>
    <scope>NUCLEOTIDE SEQUENCE [LARGE SCALE GENOMIC DNA]</scope>
    <source>
        <strain evidence="2 3">AS_MEX2019</strain>
        <tissue evidence="2">Muscle</tissue>
    </source>
</reference>
<feature type="compositionally biased region" description="Basic and acidic residues" evidence="1">
    <location>
        <begin position="1"/>
        <end position="10"/>
    </location>
</feature>
<comment type="caution">
    <text evidence="2">The sequence shown here is derived from an EMBL/GenBank/DDBJ whole genome shotgun (WGS) entry which is preliminary data.</text>
</comment>
<organism evidence="2 3">
    <name type="scientific">Ameca splendens</name>
    <dbReference type="NCBI Taxonomy" id="208324"/>
    <lineage>
        <taxon>Eukaryota</taxon>
        <taxon>Metazoa</taxon>
        <taxon>Chordata</taxon>
        <taxon>Craniata</taxon>
        <taxon>Vertebrata</taxon>
        <taxon>Euteleostomi</taxon>
        <taxon>Actinopterygii</taxon>
        <taxon>Neopterygii</taxon>
        <taxon>Teleostei</taxon>
        <taxon>Neoteleostei</taxon>
        <taxon>Acanthomorphata</taxon>
        <taxon>Ovalentaria</taxon>
        <taxon>Atherinomorphae</taxon>
        <taxon>Cyprinodontiformes</taxon>
        <taxon>Goodeidae</taxon>
        <taxon>Ameca</taxon>
    </lineage>
</organism>
<feature type="region of interest" description="Disordered" evidence="1">
    <location>
        <begin position="1"/>
        <end position="25"/>
    </location>
</feature>
<gene>
    <name evidence="2" type="ORF">AMECASPLE_026209</name>
</gene>
<accession>A0ABV0ZPR1</accession>
<evidence type="ECO:0000313" key="2">
    <source>
        <dbReference type="EMBL" id="MEQ2308244.1"/>
    </source>
</evidence>
<protein>
    <submittedName>
        <fullName evidence="2">Uncharacterized protein</fullName>
    </submittedName>
</protein>
<dbReference type="EMBL" id="JAHRIP010068486">
    <property type="protein sequence ID" value="MEQ2308244.1"/>
    <property type="molecule type" value="Genomic_DNA"/>
</dbReference>
<evidence type="ECO:0000256" key="1">
    <source>
        <dbReference type="SAM" id="MobiDB-lite"/>
    </source>
</evidence>
<sequence length="134" mass="16566">KKVEKTELNKGAEPAGGGEERSVEREGHQNLLETAAIVRLTPGWMENLAAWNQLISLDHTDAEPAAECPTSAEFLTVRSCLWKTKKKTTFVHYYYYYYSYYHYHYNYYYHRYNYSYYYYYYYYHHHYYYYYYYS</sequence>
<proteinExistence type="predicted"/>
<evidence type="ECO:0000313" key="3">
    <source>
        <dbReference type="Proteomes" id="UP001469553"/>
    </source>
</evidence>